<accession>A0A7S2KLX9</accession>
<evidence type="ECO:0000256" key="2">
    <source>
        <dbReference type="SAM" id="Phobius"/>
    </source>
</evidence>
<evidence type="ECO:0000256" key="1">
    <source>
        <dbReference type="SAM" id="MobiDB-lite"/>
    </source>
</evidence>
<feature type="compositionally biased region" description="Polar residues" evidence="1">
    <location>
        <begin position="62"/>
        <end position="76"/>
    </location>
</feature>
<feature type="compositionally biased region" description="Low complexity" evidence="1">
    <location>
        <begin position="118"/>
        <end position="127"/>
    </location>
</feature>
<keyword evidence="2" id="KW-0472">Membrane</keyword>
<gene>
    <name evidence="3" type="ORF">LDAN0321_LOCUS10213</name>
</gene>
<feature type="compositionally biased region" description="Basic and acidic residues" evidence="1">
    <location>
        <begin position="130"/>
        <end position="142"/>
    </location>
</feature>
<proteinExistence type="predicted"/>
<reference evidence="3" key="1">
    <citation type="submission" date="2021-01" db="EMBL/GenBank/DDBJ databases">
        <authorList>
            <person name="Corre E."/>
            <person name="Pelletier E."/>
            <person name="Niang G."/>
            <person name="Scheremetjew M."/>
            <person name="Finn R."/>
            <person name="Kale V."/>
            <person name="Holt S."/>
            <person name="Cochrane G."/>
            <person name="Meng A."/>
            <person name="Brown T."/>
            <person name="Cohen L."/>
        </authorList>
    </citation>
    <scope>NUCLEOTIDE SEQUENCE</scope>
    <source>
        <strain evidence="3">B650</strain>
    </source>
</reference>
<keyword evidence="2" id="KW-1133">Transmembrane helix</keyword>
<dbReference type="AlphaFoldDB" id="A0A7S2KLX9"/>
<evidence type="ECO:0000313" key="3">
    <source>
        <dbReference type="EMBL" id="CAD9580794.1"/>
    </source>
</evidence>
<keyword evidence="2" id="KW-0812">Transmembrane</keyword>
<feature type="region of interest" description="Disordered" evidence="1">
    <location>
        <begin position="52"/>
        <end position="149"/>
    </location>
</feature>
<dbReference type="EMBL" id="HBGY01015749">
    <property type="protein sequence ID" value="CAD9580794.1"/>
    <property type="molecule type" value="Transcribed_RNA"/>
</dbReference>
<protein>
    <submittedName>
        <fullName evidence="3">Uncharacterized protein</fullName>
    </submittedName>
</protein>
<organism evidence="3">
    <name type="scientific">Leptocylindrus danicus</name>
    <dbReference type="NCBI Taxonomy" id="163516"/>
    <lineage>
        <taxon>Eukaryota</taxon>
        <taxon>Sar</taxon>
        <taxon>Stramenopiles</taxon>
        <taxon>Ochrophyta</taxon>
        <taxon>Bacillariophyta</taxon>
        <taxon>Coscinodiscophyceae</taxon>
        <taxon>Chaetocerotophycidae</taxon>
        <taxon>Leptocylindrales</taxon>
        <taxon>Leptocylindraceae</taxon>
        <taxon>Leptocylindrus</taxon>
    </lineage>
</organism>
<feature type="transmembrane region" description="Helical" evidence="2">
    <location>
        <begin position="13"/>
        <end position="36"/>
    </location>
</feature>
<sequence length="149" mass="17039">MTYRSRGRSAVELVLAVSLVAFLVGFISVLCIGNYLRARRAMELQRQRRLAKHAKTMKGNDCASSVAGNPPQSDVGSSWERQKQYETTNTYASEQDMLLPDGRHPYQRRPHRNDASEINNNNIQYNNSRHATEHDHDERSPDYNDTMSV</sequence>
<name>A0A7S2KLX9_9STRA</name>